<evidence type="ECO:0000313" key="4">
    <source>
        <dbReference type="Proteomes" id="UP000094271"/>
    </source>
</evidence>
<evidence type="ECO:0000313" key="2">
    <source>
        <dbReference type="EMBL" id="ODR37058.1"/>
    </source>
</evidence>
<comment type="caution">
    <text evidence="2">The sequence shown here is derived from an EMBL/GenBank/DDBJ whole genome shotgun (WGS) entry which is preliminary data.</text>
</comment>
<sequence length="114" mass="12471">MSVPSRGLPVMSAQVWLQKWGCSNSIRAFVFCPAAELLTSFVRHRRSGQTETESADTVRTGTHFFRKTSADITGRPRDGTDTTAAAGEGRDTGPERLRDGSCRTIGNKKRKVGK</sequence>
<dbReference type="EMBL" id="MEHA01000050">
    <property type="protein sequence ID" value="ODR37058.1"/>
    <property type="molecule type" value="Genomic_DNA"/>
</dbReference>
<reference evidence="3 5" key="1">
    <citation type="submission" date="2016-08" db="EMBL/GenBank/DDBJ databases">
        <title>Characterization of Isolates of Eisenbergiella tayi Derived from Blood Cultures, Using Whole Genome Sequencing.</title>
        <authorList>
            <person name="Bernier A.-M."/>
            <person name="Burdz T."/>
            <person name="Wiebe D."/>
            <person name="Bernard K."/>
        </authorList>
    </citation>
    <scope>NUCLEOTIDE SEQUENCE [LARGE SCALE GENOMIC DNA]</scope>
    <source>
        <strain evidence="3 5">NML120146</strain>
    </source>
</reference>
<keyword evidence="5" id="KW-1185">Reference proteome</keyword>
<feature type="region of interest" description="Disordered" evidence="1">
    <location>
        <begin position="68"/>
        <end position="114"/>
    </location>
</feature>
<dbReference type="Proteomes" id="UP000094271">
    <property type="component" value="Unassembled WGS sequence"/>
</dbReference>
<evidence type="ECO:0000313" key="5">
    <source>
        <dbReference type="Proteomes" id="UP000094869"/>
    </source>
</evidence>
<evidence type="ECO:0000313" key="3">
    <source>
        <dbReference type="EMBL" id="ODR52685.1"/>
    </source>
</evidence>
<protein>
    <submittedName>
        <fullName evidence="2">Uncharacterized protein</fullName>
    </submittedName>
</protein>
<evidence type="ECO:0000256" key="1">
    <source>
        <dbReference type="SAM" id="MobiDB-lite"/>
    </source>
</evidence>
<feature type="compositionally biased region" description="Basic and acidic residues" evidence="1">
    <location>
        <begin position="88"/>
        <end position="101"/>
    </location>
</feature>
<accession>A0A1E3U7K2</accession>
<proteinExistence type="predicted"/>
<reference evidence="2 4" key="2">
    <citation type="submission" date="2016-08" db="EMBL/GenBank/DDBJ databases">
        <authorList>
            <person name="Seilhamer J.J."/>
        </authorList>
    </citation>
    <scope>NUCLEOTIDE SEQUENCE [LARGE SCALE GENOMIC DNA]</scope>
    <source>
        <strain evidence="2 4">NML150140-1</strain>
    </source>
</reference>
<organism evidence="2 4">
    <name type="scientific">Eisenbergiella tayi</name>
    <dbReference type="NCBI Taxonomy" id="1432052"/>
    <lineage>
        <taxon>Bacteria</taxon>
        <taxon>Bacillati</taxon>
        <taxon>Bacillota</taxon>
        <taxon>Clostridia</taxon>
        <taxon>Lachnospirales</taxon>
        <taxon>Lachnospiraceae</taxon>
        <taxon>Eisenbergiella</taxon>
    </lineage>
</organism>
<dbReference type="Proteomes" id="UP000094869">
    <property type="component" value="Unassembled WGS sequence"/>
</dbReference>
<dbReference type="EMBL" id="MEHD01000029">
    <property type="protein sequence ID" value="ODR52685.1"/>
    <property type="molecule type" value="Genomic_DNA"/>
</dbReference>
<dbReference type="AlphaFoldDB" id="A0A1E3U7K2"/>
<gene>
    <name evidence="2" type="ORF">BEI59_35180</name>
    <name evidence="3" type="ORF">BEI63_19910</name>
</gene>
<name>A0A1E3U7K2_9FIRM</name>